<evidence type="ECO:0000313" key="4">
    <source>
        <dbReference type="Proteomes" id="UP000254869"/>
    </source>
</evidence>
<evidence type="ECO:0000256" key="1">
    <source>
        <dbReference type="ARBA" id="ARBA00006484"/>
    </source>
</evidence>
<evidence type="ECO:0000313" key="3">
    <source>
        <dbReference type="EMBL" id="RDI60534.1"/>
    </source>
</evidence>
<proteinExistence type="inferred from homology"/>
<dbReference type="AlphaFoldDB" id="A0A370HUA5"/>
<comment type="similarity">
    <text evidence="1">Belongs to the short-chain dehydrogenases/reductases (SDR) family.</text>
</comment>
<dbReference type="Gene3D" id="3.40.50.720">
    <property type="entry name" value="NAD(P)-binding Rossmann-like Domain"/>
    <property type="match status" value="1"/>
</dbReference>
<reference evidence="3 4" key="1">
    <citation type="submission" date="2018-07" db="EMBL/GenBank/DDBJ databases">
        <title>Genomic Encyclopedia of Type Strains, Phase IV (KMG-IV): sequencing the most valuable type-strain genomes for metagenomic binning, comparative biology and taxonomic classification.</title>
        <authorList>
            <person name="Goeker M."/>
        </authorList>
    </citation>
    <scope>NUCLEOTIDE SEQUENCE [LARGE SCALE GENOMIC DNA]</scope>
    <source>
        <strain evidence="3 4">DSM 44290</strain>
    </source>
</reference>
<dbReference type="SUPFAM" id="SSF51735">
    <property type="entry name" value="NAD(P)-binding Rossmann-fold domains"/>
    <property type="match status" value="1"/>
</dbReference>
<dbReference type="PRINTS" id="PR00081">
    <property type="entry name" value="GDHRDH"/>
</dbReference>
<dbReference type="Pfam" id="PF00106">
    <property type="entry name" value="adh_short"/>
    <property type="match status" value="1"/>
</dbReference>
<evidence type="ECO:0000256" key="2">
    <source>
        <dbReference type="ARBA" id="ARBA00023002"/>
    </source>
</evidence>
<name>A0A370HUA5_9NOCA</name>
<comment type="caution">
    <text evidence="3">The sequence shown here is derived from an EMBL/GenBank/DDBJ whole genome shotgun (WGS) entry which is preliminary data.</text>
</comment>
<dbReference type="PANTHER" id="PTHR44169">
    <property type="entry name" value="NADPH-DEPENDENT 1-ACYLDIHYDROXYACETONE PHOSPHATE REDUCTASE"/>
    <property type="match status" value="1"/>
</dbReference>
<sequence length="287" mass="30561">MVNQSKSSDVRHVVVTGAAGSLARPVVRSLAERGYRVHAAVHRPEQLDIYADVPGVQCDVMDVTDAVSVGAYGDAIRSASGGLYALVNCAGIAVQGPLELMGENEFIRVVDINVGGILRATNGLLPALRTYAGPGRPRIVNISAGTGRTAVPLFGLASASKSAVDSLSAAYRLELARFGIHVVSVAMGAVESDIHEKSAAALRRTALERPDLSDMLYRDTIEHLTARMDKYNLMDPRVAAEHVVGIVERENPRARCAVGRDARVLAGIAFLPDRIRDVLMSRGMGLV</sequence>
<protein>
    <submittedName>
        <fullName evidence="3">Short-subunit dehydrogenase</fullName>
    </submittedName>
</protein>
<dbReference type="PANTHER" id="PTHR44169:SF6">
    <property type="entry name" value="NADPH-DEPENDENT 1-ACYLDIHYDROXYACETONE PHOSPHATE REDUCTASE"/>
    <property type="match status" value="1"/>
</dbReference>
<dbReference type="EMBL" id="QQBC01000015">
    <property type="protein sequence ID" value="RDI60534.1"/>
    <property type="molecule type" value="Genomic_DNA"/>
</dbReference>
<accession>A0A370HUA5</accession>
<dbReference type="InterPro" id="IPR002347">
    <property type="entry name" value="SDR_fam"/>
</dbReference>
<dbReference type="GO" id="GO:0016491">
    <property type="term" value="F:oxidoreductase activity"/>
    <property type="evidence" value="ECO:0007669"/>
    <property type="project" value="UniProtKB-KW"/>
</dbReference>
<dbReference type="Proteomes" id="UP000254869">
    <property type="component" value="Unassembled WGS sequence"/>
</dbReference>
<gene>
    <name evidence="3" type="ORF">DFR76_115164</name>
</gene>
<keyword evidence="4" id="KW-1185">Reference proteome</keyword>
<organism evidence="3 4">
    <name type="scientific">Nocardia pseudobrasiliensis</name>
    <dbReference type="NCBI Taxonomy" id="45979"/>
    <lineage>
        <taxon>Bacteria</taxon>
        <taxon>Bacillati</taxon>
        <taxon>Actinomycetota</taxon>
        <taxon>Actinomycetes</taxon>
        <taxon>Mycobacteriales</taxon>
        <taxon>Nocardiaceae</taxon>
        <taxon>Nocardia</taxon>
    </lineage>
</organism>
<keyword evidence="2" id="KW-0560">Oxidoreductase</keyword>
<dbReference type="STRING" id="1210086.GCA_001613105_04515"/>
<dbReference type="InterPro" id="IPR036291">
    <property type="entry name" value="NAD(P)-bd_dom_sf"/>
</dbReference>